<gene>
    <name evidence="8" type="ORF">SY83_13390</name>
</gene>
<dbReference type="Gene3D" id="2.60.220.10">
    <property type="entry name" value="Polysaccharide lyase family 8-like, C-terminal"/>
    <property type="match status" value="1"/>
</dbReference>
<dbReference type="InterPro" id="IPR004103">
    <property type="entry name" value="Lyase_8_C"/>
</dbReference>
<dbReference type="EMBL" id="CP011388">
    <property type="protein sequence ID" value="ANE47090.1"/>
    <property type="molecule type" value="Genomic_DNA"/>
</dbReference>
<evidence type="ECO:0000313" key="8">
    <source>
        <dbReference type="EMBL" id="ANE47090.1"/>
    </source>
</evidence>
<feature type="domain" description="Polysaccharide lyase family 8 C-terminal" evidence="6">
    <location>
        <begin position="652"/>
        <end position="712"/>
    </location>
</feature>
<dbReference type="OrthoDB" id="6636047at2"/>
<dbReference type="Pfam" id="PF02884">
    <property type="entry name" value="Lyase_8_C"/>
    <property type="match status" value="1"/>
</dbReference>
<reference evidence="8 9" key="1">
    <citation type="submission" date="2015-01" db="EMBL/GenBank/DDBJ databases">
        <title>Paenibacillus swuensis/DY6/whole genome sequencing.</title>
        <authorList>
            <person name="Kim M.K."/>
            <person name="Srinivasan S."/>
            <person name="Lee J.-J."/>
        </authorList>
    </citation>
    <scope>NUCLEOTIDE SEQUENCE [LARGE SCALE GENOMIC DNA]</scope>
    <source>
        <strain evidence="8 9">DY6</strain>
    </source>
</reference>
<dbReference type="PANTHER" id="PTHR38481:SF1">
    <property type="entry name" value="HYALURONATE LYASE"/>
    <property type="match status" value="1"/>
</dbReference>
<protein>
    <recommendedName>
        <fullName evidence="10">Hyaluronate lyase</fullName>
    </recommendedName>
</protein>
<dbReference type="STRING" id="1178515.SY83_13390"/>
<dbReference type="InterPro" id="IPR011071">
    <property type="entry name" value="Lyase_8-like_C"/>
</dbReference>
<dbReference type="PATRIC" id="fig|1178515.4.peg.2685"/>
<dbReference type="KEGG" id="pswu:SY83_13390"/>
<comment type="similarity">
    <text evidence="1">Belongs to the polysaccharide lyase 8 family.</text>
</comment>
<evidence type="ECO:0000259" key="5">
    <source>
        <dbReference type="Pfam" id="PF02278"/>
    </source>
</evidence>
<dbReference type="GO" id="GO:0005576">
    <property type="term" value="C:extracellular region"/>
    <property type="evidence" value="ECO:0007669"/>
    <property type="project" value="InterPro"/>
</dbReference>
<keyword evidence="9" id="KW-1185">Reference proteome</keyword>
<dbReference type="Proteomes" id="UP000076927">
    <property type="component" value="Chromosome"/>
</dbReference>
<feature type="active site" evidence="4">
    <location>
        <position position="292"/>
    </location>
</feature>
<evidence type="ECO:0008006" key="10">
    <source>
        <dbReference type="Google" id="ProtNLM"/>
    </source>
</evidence>
<evidence type="ECO:0000259" key="7">
    <source>
        <dbReference type="Pfam" id="PF08124"/>
    </source>
</evidence>
<name>A0A172TJA3_9BACL</name>
<dbReference type="RefSeq" id="WP_068607258.1">
    <property type="nucleotide sequence ID" value="NZ_CP011388.1"/>
</dbReference>
<dbReference type="Pfam" id="PF08124">
    <property type="entry name" value="Lyase_8_N"/>
    <property type="match status" value="1"/>
</dbReference>
<dbReference type="InterPro" id="IPR038970">
    <property type="entry name" value="Lyase_8"/>
</dbReference>
<organism evidence="8 9">
    <name type="scientific">Paenibacillus swuensis</name>
    <dbReference type="NCBI Taxonomy" id="1178515"/>
    <lineage>
        <taxon>Bacteria</taxon>
        <taxon>Bacillati</taxon>
        <taxon>Bacillota</taxon>
        <taxon>Bacilli</taxon>
        <taxon>Bacillales</taxon>
        <taxon>Paenibacillaceae</taxon>
        <taxon>Paenibacillus</taxon>
    </lineage>
</organism>
<dbReference type="GO" id="GO:0005975">
    <property type="term" value="P:carbohydrate metabolic process"/>
    <property type="evidence" value="ECO:0007669"/>
    <property type="project" value="InterPro"/>
</dbReference>
<dbReference type="SUPFAM" id="SSF74650">
    <property type="entry name" value="Galactose mutarotase-like"/>
    <property type="match status" value="1"/>
</dbReference>
<dbReference type="SUPFAM" id="SSF49863">
    <property type="entry name" value="Hyaluronate lyase-like, C-terminal domain"/>
    <property type="match status" value="1"/>
</dbReference>
<keyword evidence="3" id="KW-0456">Lyase</keyword>
<dbReference type="InterPro" id="IPR003159">
    <property type="entry name" value="Lyase_8_central_dom"/>
</dbReference>
<feature type="domain" description="Polysaccharide lyase 8 N-terminal alpha-helical" evidence="7">
    <location>
        <begin position="18"/>
        <end position="329"/>
    </location>
</feature>
<dbReference type="InterPro" id="IPR012970">
    <property type="entry name" value="Lyase_8_alpha_N"/>
</dbReference>
<proteinExistence type="inferred from homology"/>
<dbReference type="InterPro" id="IPR011013">
    <property type="entry name" value="Gal_mutarotase_sf_dom"/>
</dbReference>
<feature type="active site" evidence="4">
    <location>
        <position position="238"/>
    </location>
</feature>
<dbReference type="SUPFAM" id="SSF48230">
    <property type="entry name" value="Chondroitin AC/alginate lyase"/>
    <property type="match status" value="1"/>
</dbReference>
<dbReference type="CDD" id="cd01083">
    <property type="entry name" value="GAG_Lyase"/>
    <property type="match status" value="1"/>
</dbReference>
<dbReference type="GO" id="GO:0030246">
    <property type="term" value="F:carbohydrate binding"/>
    <property type="evidence" value="ECO:0007669"/>
    <property type="project" value="InterPro"/>
</dbReference>
<sequence>MNLTTEERNWNEAMLARWNTLLTGGTEENADPLLSGKIQTINTLADQHWQGMNKAANRTSLWPDLALTLPDHTHAALRRIKEMALAYVLKGSELAGNPVLLSDIEEALIWIYEHRSEPDPDPKEKWWYWEIGMPLQINDICALLYDSLPFATVQTWMEAIHRWGPTYDYKDGRVMTGANRVWKCMILAVQGILWNKPEKLEAAREGLTDVFPTVETSDGFYADGSFIQHHYFAYTGGYGSSLLGNLTKLMFLLDGSRWELDGKHTSTVVGWIDSAFAPLLFRGSMMDMTRGRESSRRHSGGHLSGHEVLSSILLLSIIAEEANALRLRSFAVSMIERDTYRSFAENASLPLTVLAQSLTGDSGIPRLEERSMHKVFASMDRVVHHRPGYAWGLSLSSSRCRKYECINQENLKAWYTADGMLYLYNGDLAHYEEDYWPTVDAYRMPGTTVDTRPREAVSVLYGKEFECSNHWSGGVSLQGTYGASGLELCAEGSELTARKSWFFFDQEMVALGSNITLPSGKAETIIENRKSGTDGTGHMLADGDVILAEPGAVTDLSDRGWFHLERDAATNTGTGYMLLQPASVWGIYEERSGSWHNVNQGSLTSKALLRRNYHTLWIDHGSDPAGASYAYAVLPEVTPSDMQLFAQRQPVEILALTDDVHAVAHHELGITAATFWGKGVSRAAGIACSGPASVMIRKQDNILTVAVSDPTQIHHGVVELTLEESVDMILSLNTGVYVEAHARHLVISVDVSGAAGRTFEARFRLKDK</sequence>
<dbReference type="AlphaFoldDB" id="A0A172TJA3"/>
<dbReference type="Gene3D" id="2.70.98.10">
    <property type="match status" value="1"/>
</dbReference>
<dbReference type="GO" id="GO:0016837">
    <property type="term" value="F:carbon-oxygen lyase activity, acting on polysaccharides"/>
    <property type="evidence" value="ECO:0007669"/>
    <property type="project" value="UniProtKB-ARBA"/>
</dbReference>
<evidence type="ECO:0000313" key="9">
    <source>
        <dbReference type="Proteomes" id="UP000076927"/>
    </source>
</evidence>
<evidence type="ECO:0000256" key="1">
    <source>
        <dbReference type="ARBA" id="ARBA00006699"/>
    </source>
</evidence>
<feature type="active site" evidence="4">
    <location>
        <position position="229"/>
    </location>
</feature>
<accession>A0A172TJA3</accession>
<dbReference type="PANTHER" id="PTHR38481">
    <property type="entry name" value="HYALURONATE LYASE"/>
    <property type="match status" value="1"/>
</dbReference>
<evidence type="ECO:0000256" key="3">
    <source>
        <dbReference type="ARBA" id="ARBA00023239"/>
    </source>
</evidence>
<dbReference type="Gene3D" id="1.50.10.100">
    <property type="entry name" value="Chondroitin AC/alginate lyase"/>
    <property type="match status" value="1"/>
</dbReference>
<dbReference type="InterPro" id="IPR014718">
    <property type="entry name" value="GH-type_carb-bd"/>
</dbReference>
<evidence type="ECO:0000256" key="4">
    <source>
        <dbReference type="PIRSR" id="PIRSR638970-1"/>
    </source>
</evidence>
<evidence type="ECO:0000259" key="6">
    <source>
        <dbReference type="Pfam" id="PF02884"/>
    </source>
</evidence>
<dbReference type="InterPro" id="IPR008929">
    <property type="entry name" value="Chondroitin_lyas"/>
</dbReference>
<keyword evidence="2" id="KW-0732">Signal</keyword>
<dbReference type="Pfam" id="PF02278">
    <property type="entry name" value="Lyase_8"/>
    <property type="match status" value="1"/>
</dbReference>
<feature type="domain" description="Polysaccharide lyase family 8 central" evidence="5">
    <location>
        <begin position="373"/>
        <end position="637"/>
    </location>
</feature>
<evidence type="ECO:0000256" key="2">
    <source>
        <dbReference type="ARBA" id="ARBA00022729"/>
    </source>
</evidence>